<dbReference type="InterPro" id="IPR008930">
    <property type="entry name" value="Terpenoid_cyclase/PrenylTrfase"/>
</dbReference>
<evidence type="ECO:0000313" key="2">
    <source>
        <dbReference type="Proteomes" id="UP000609346"/>
    </source>
</evidence>
<dbReference type="RefSeq" id="WP_191204254.1">
    <property type="nucleotide sequence ID" value="NZ_JACXZA010000003.1"/>
</dbReference>
<dbReference type="SUPFAM" id="SSF48239">
    <property type="entry name" value="Terpenoid cyclases/Protein prenyltransferases"/>
    <property type="match status" value="1"/>
</dbReference>
<protein>
    <submittedName>
        <fullName evidence="1">Uncharacterized protein</fullName>
    </submittedName>
</protein>
<comment type="caution">
    <text evidence="1">The sequence shown here is derived from an EMBL/GenBank/DDBJ whole genome shotgun (WGS) entry which is preliminary data.</text>
</comment>
<accession>A0ABR8MVJ5</accession>
<proteinExistence type="predicted"/>
<sequence length="330" mass="36625">MTDIRPFLAKIRRSIAAHRTAAADGYRRKLSDSSASADLYGTANAVILLYTINELPAFGTDEHLAFVSSLQQFQDPHTGLFNGIGHHPLHGTAFAISALELLDSKPLYPLTDLQELKDKAALYEFLAGLNWVREPWAESHKGAGLYAAMVLAGEVDAAWEDAYFNWLHEETDPATGLWRKQAMHTVASAPLFHHLASSFHYLFNLNYRNRKMRYPDAWIDTCLQLNNAGEIPLKADALSFVELDVLYTLICAASQTEHRAAELQAMIHAICHHLLNSVESLSGGPDDDVFEDIHELCGTTCALALVQSVMSGQIVSGRILQKVLDRRPFI</sequence>
<name>A0ABR8MVJ5_9BACL</name>
<evidence type="ECO:0000313" key="1">
    <source>
        <dbReference type="EMBL" id="MBD3919989.1"/>
    </source>
</evidence>
<dbReference type="EMBL" id="JACXZA010000003">
    <property type="protein sequence ID" value="MBD3919989.1"/>
    <property type="molecule type" value="Genomic_DNA"/>
</dbReference>
<organism evidence="1 2">
    <name type="scientific">Paenibacillus terricola</name>
    <dbReference type="NCBI Taxonomy" id="2763503"/>
    <lineage>
        <taxon>Bacteria</taxon>
        <taxon>Bacillati</taxon>
        <taxon>Bacillota</taxon>
        <taxon>Bacilli</taxon>
        <taxon>Bacillales</taxon>
        <taxon>Paenibacillaceae</taxon>
        <taxon>Paenibacillus</taxon>
    </lineage>
</organism>
<keyword evidence="2" id="KW-1185">Reference proteome</keyword>
<gene>
    <name evidence="1" type="ORF">H8B09_14590</name>
</gene>
<reference evidence="1 2" key="1">
    <citation type="submission" date="2020-09" db="EMBL/GenBank/DDBJ databases">
        <title>Paenibacillus sp. strain PR3 16S rRNA gene Genome sequencing and assembly.</title>
        <authorList>
            <person name="Kim J."/>
        </authorList>
    </citation>
    <scope>NUCLEOTIDE SEQUENCE [LARGE SCALE GENOMIC DNA]</scope>
    <source>
        <strain evidence="1 2">PR3</strain>
    </source>
</reference>
<dbReference type="Proteomes" id="UP000609346">
    <property type="component" value="Unassembled WGS sequence"/>
</dbReference>